<feature type="compositionally biased region" description="Polar residues" evidence="1">
    <location>
        <begin position="277"/>
        <end position="296"/>
    </location>
</feature>
<feature type="compositionally biased region" description="Low complexity" evidence="1">
    <location>
        <begin position="344"/>
        <end position="378"/>
    </location>
</feature>
<dbReference type="AlphaFoldDB" id="A0A0L0SRS8"/>
<dbReference type="OrthoDB" id="5570462at2759"/>
<reference evidence="2 3" key="1">
    <citation type="submission" date="2009-11" db="EMBL/GenBank/DDBJ databases">
        <title>Annotation of Allomyces macrogynus ATCC 38327.</title>
        <authorList>
            <consortium name="The Broad Institute Genome Sequencing Platform"/>
            <person name="Russ C."/>
            <person name="Cuomo C."/>
            <person name="Burger G."/>
            <person name="Gray M.W."/>
            <person name="Holland P.W.H."/>
            <person name="King N."/>
            <person name="Lang F.B.F."/>
            <person name="Roger A.J."/>
            <person name="Ruiz-Trillo I."/>
            <person name="Young S.K."/>
            <person name="Zeng Q."/>
            <person name="Gargeya S."/>
            <person name="Fitzgerald M."/>
            <person name="Haas B."/>
            <person name="Abouelleil A."/>
            <person name="Alvarado L."/>
            <person name="Arachchi H.M."/>
            <person name="Berlin A."/>
            <person name="Chapman S.B."/>
            <person name="Gearin G."/>
            <person name="Goldberg J."/>
            <person name="Griggs A."/>
            <person name="Gujja S."/>
            <person name="Hansen M."/>
            <person name="Heiman D."/>
            <person name="Howarth C."/>
            <person name="Larimer J."/>
            <person name="Lui A."/>
            <person name="MacDonald P.J.P."/>
            <person name="McCowen C."/>
            <person name="Montmayeur A."/>
            <person name="Murphy C."/>
            <person name="Neiman D."/>
            <person name="Pearson M."/>
            <person name="Priest M."/>
            <person name="Roberts A."/>
            <person name="Saif S."/>
            <person name="Shea T."/>
            <person name="Sisk P."/>
            <person name="Stolte C."/>
            <person name="Sykes S."/>
            <person name="Wortman J."/>
            <person name="Nusbaum C."/>
            <person name="Birren B."/>
        </authorList>
    </citation>
    <scope>NUCLEOTIDE SEQUENCE [LARGE SCALE GENOMIC DNA]</scope>
    <source>
        <strain evidence="2 3">ATCC 38327</strain>
    </source>
</reference>
<dbReference type="Proteomes" id="UP000054350">
    <property type="component" value="Unassembled WGS sequence"/>
</dbReference>
<evidence type="ECO:0000313" key="3">
    <source>
        <dbReference type="Proteomes" id="UP000054350"/>
    </source>
</evidence>
<protein>
    <submittedName>
        <fullName evidence="2">Uncharacterized protein</fullName>
    </submittedName>
</protein>
<accession>A0A0L0SRS8</accession>
<reference evidence="3" key="2">
    <citation type="submission" date="2009-11" db="EMBL/GenBank/DDBJ databases">
        <title>The Genome Sequence of Allomyces macrogynus strain ATCC 38327.</title>
        <authorList>
            <consortium name="The Broad Institute Genome Sequencing Platform"/>
            <person name="Russ C."/>
            <person name="Cuomo C."/>
            <person name="Shea T."/>
            <person name="Young S.K."/>
            <person name="Zeng Q."/>
            <person name="Koehrsen M."/>
            <person name="Haas B."/>
            <person name="Borodovsky M."/>
            <person name="Guigo R."/>
            <person name="Alvarado L."/>
            <person name="Berlin A."/>
            <person name="Borenstein D."/>
            <person name="Chen Z."/>
            <person name="Engels R."/>
            <person name="Freedman E."/>
            <person name="Gellesch M."/>
            <person name="Goldberg J."/>
            <person name="Griggs A."/>
            <person name="Gujja S."/>
            <person name="Heiman D."/>
            <person name="Hepburn T."/>
            <person name="Howarth C."/>
            <person name="Jen D."/>
            <person name="Larson L."/>
            <person name="Lewis B."/>
            <person name="Mehta T."/>
            <person name="Park D."/>
            <person name="Pearson M."/>
            <person name="Roberts A."/>
            <person name="Saif S."/>
            <person name="Shenoy N."/>
            <person name="Sisk P."/>
            <person name="Stolte C."/>
            <person name="Sykes S."/>
            <person name="Walk T."/>
            <person name="White J."/>
            <person name="Yandava C."/>
            <person name="Burger G."/>
            <person name="Gray M.W."/>
            <person name="Holland P.W.H."/>
            <person name="King N."/>
            <person name="Lang F.B.F."/>
            <person name="Roger A.J."/>
            <person name="Ruiz-Trillo I."/>
            <person name="Lander E."/>
            <person name="Nusbaum C."/>
        </authorList>
    </citation>
    <scope>NUCLEOTIDE SEQUENCE [LARGE SCALE GENOMIC DNA]</scope>
    <source>
        <strain evidence="3">ATCC 38327</strain>
    </source>
</reference>
<proteinExistence type="predicted"/>
<evidence type="ECO:0000256" key="1">
    <source>
        <dbReference type="SAM" id="MobiDB-lite"/>
    </source>
</evidence>
<feature type="region of interest" description="Disordered" evidence="1">
    <location>
        <begin position="335"/>
        <end position="379"/>
    </location>
</feature>
<organism evidence="2 3">
    <name type="scientific">Allomyces macrogynus (strain ATCC 38327)</name>
    <name type="common">Allomyces javanicus var. macrogynus</name>
    <dbReference type="NCBI Taxonomy" id="578462"/>
    <lineage>
        <taxon>Eukaryota</taxon>
        <taxon>Fungi</taxon>
        <taxon>Fungi incertae sedis</taxon>
        <taxon>Blastocladiomycota</taxon>
        <taxon>Blastocladiomycetes</taxon>
        <taxon>Blastocladiales</taxon>
        <taxon>Blastocladiaceae</taxon>
        <taxon>Allomyces</taxon>
    </lineage>
</organism>
<keyword evidence="3" id="KW-1185">Reference proteome</keyword>
<gene>
    <name evidence="2" type="ORF">AMAG_10873</name>
</gene>
<dbReference type="VEuPathDB" id="FungiDB:AMAG_10873"/>
<feature type="region of interest" description="Disordered" evidence="1">
    <location>
        <begin position="1"/>
        <end position="41"/>
    </location>
</feature>
<dbReference type="EMBL" id="GG745346">
    <property type="protein sequence ID" value="KNE65227.1"/>
    <property type="molecule type" value="Genomic_DNA"/>
</dbReference>
<evidence type="ECO:0000313" key="2">
    <source>
        <dbReference type="EMBL" id="KNE65227.1"/>
    </source>
</evidence>
<feature type="compositionally biased region" description="Basic and acidic residues" evidence="1">
    <location>
        <begin position="194"/>
        <end position="211"/>
    </location>
</feature>
<name>A0A0L0SRS8_ALLM3</name>
<feature type="region of interest" description="Disordered" evidence="1">
    <location>
        <begin position="187"/>
        <end position="296"/>
    </location>
</feature>
<sequence length="568" mass="58872">MRVPDLCPANQFDTRPCPPSRSSPKVPSTNMHHDSYRPTTTATTTDLVLAREFSAAGSKPMLHDDGSATKLKLFSADFVHRMDDPHVLRSRRDYALLREAWPKPAPGATSSLSQVYGVLPTAAPVTPTGGKSTSRSPQFFRATTATPTTAATTGPRGANNAAARQFMAFMSATCINTGMLDLDPVARSQLTDDGPSRRDIDALKRRARDAGTGDGAKSPNLATGRLSKQDRAKGVSDPALASKSRQKFKASGSSSTLVRAQSADARSRSRGGRTESPAATSHSRVANGAMSPSSASLARLRHDSGYVAMSLPVYAPCMPAGQPVAVMPPDLTLLGSSATNARGTPTAQTPPTSTPPTGGRTTSSAPTTGRTRPRSAGAVSTYTAGTSFAAPRLYSPSPTARSMAKLLLSDGTPVLPPPMHLRLPNLRRVGSMFPTSPPQTIAVPLLTPGPRIDPLARAAATDPRTLADLGLHGVRYNNQSTSLTRAGFAPAEPAVAVGRRCPNAARMMGPARVVGASQVGGGLSGMAAPGLVATAPMTMAGAGAGGAVSSKYDRMSSLPRLGLGRIKL</sequence>